<evidence type="ECO:0000313" key="4">
    <source>
        <dbReference type="EMBL" id="ADU20576.1"/>
    </source>
</evidence>
<accession>E6UB35</accession>
<organism evidence="4 5">
    <name type="scientific">Ruminococcus albus (strain ATCC 27210 / DSM 20455 / JCM 14654 / NCDO 2250 / 7)</name>
    <dbReference type="NCBI Taxonomy" id="697329"/>
    <lineage>
        <taxon>Bacteria</taxon>
        <taxon>Bacillati</taxon>
        <taxon>Bacillota</taxon>
        <taxon>Clostridia</taxon>
        <taxon>Eubacteriales</taxon>
        <taxon>Oscillospiraceae</taxon>
        <taxon>Ruminococcus</taxon>
    </lineage>
</organism>
<dbReference type="HOGENOM" id="CLU_1053290_0_0_9"/>
<dbReference type="Pfam" id="PF12773">
    <property type="entry name" value="DZR"/>
    <property type="match status" value="1"/>
</dbReference>
<feature type="compositionally biased region" description="Pro residues" evidence="1">
    <location>
        <begin position="126"/>
        <end position="140"/>
    </location>
</feature>
<keyword evidence="2" id="KW-0812">Transmembrane</keyword>
<dbReference type="InterPro" id="IPR025874">
    <property type="entry name" value="DZR"/>
</dbReference>
<dbReference type="OrthoDB" id="1826420at2"/>
<reference evidence="4 5" key="1">
    <citation type="journal article" date="2011" name="J. Bacteriol.">
        <title>Complete genome of the cellulolytic ruminal bacterium Ruminococcus albus 7.</title>
        <authorList>
            <person name="Suen G."/>
            <person name="Stevenson D.M."/>
            <person name="Bruce D.C."/>
            <person name="Chertkov O."/>
            <person name="Copeland A."/>
            <person name="Cheng J.F."/>
            <person name="Detter C."/>
            <person name="Detter J.C."/>
            <person name="Goodwin L.A."/>
            <person name="Han C.S."/>
            <person name="Hauser L.J."/>
            <person name="Ivanova N.N."/>
            <person name="Kyrpides N.C."/>
            <person name="Land M.L."/>
            <person name="Lapidus A."/>
            <person name="Lucas S."/>
            <person name="Ovchinnikova G."/>
            <person name="Pitluck S."/>
            <person name="Tapia R."/>
            <person name="Woyke T."/>
            <person name="Boyum J."/>
            <person name="Mead D."/>
            <person name="Weimer P.J."/>
        </authorList>
    </citation>
    <scope>NUCLEOTIDE SEQUENCE [LARGE SCALE GENOMIC DNA]</scope>
    <source>
        <strain evidence="5">ATCC 27210 / DSM 20455 / JCM 14654 / NCDO 2250 / 7</strain>
    </source>
</reference>
<evidence type="ECO:0000259" key="3">
    <source>
        <dbReference type="Pfam" id="PF12773"/>
    </source>
</evidence>
<dbReference type="AlphaFoldDB" id="E6UB35"/>
<protein>
    <recommendedName>
        <fullName evidence="3">DZANK-type domain-containing protein</fullName>
    </recommendedName>
</protein>
<feature type="region of interest" description="Disordered" evidence="1">
    <location>
        <begin position="111"/>
        <end position="142"/>
    </location>
</feature>
<dbReference type="Proteomes" id="UP000006919">
    <property type="component" value="Chromosome"/>
</dbReference>
<dbReference type="eggNOG" id="ENOG5033ZSH">
    <property type="taxonomic scope" value="Bacteria"/>
</dbReference>
<feature type="transmembrane region" description="Helical" evidence="2">
    <location>
        <begin position="204"/>
        <end position="225"/>
    </location>
</feature>
<proteinExistence type="predicted"/>
<evidence type="ECO:0000256" key="2">
    <source>
        <dbReference type="SAM" id="Phobius"/>
    </source>
</evidence>
<feature type="domain" description="DZANK-type" evidence="3">
    <location>
        <begin position="4"/>
        <end position="52"/>
    </location>
</feature>
<dbReference type="KEGG" id="ral:Rumal_0012"/>
<dbReference type="RefSeq" id="WP_013496777.1">
    <property type="nucleotide sequence ID" value="NC_014833.1"/>
</dbReference>
<dbReference type="STRING" id="697329.Rumal_0012"/>
<name>E6UB35_RUMA7</name>
<evidence type="ECO:0000313" key="5">
    <source>
        <dbReference type="Proteomes" id="UP000006919"/>
    </source>
</evidence>
<keyword evidence="2" id="KW-0472">Membrane</keyword>
<keyword evidence="2" id="KW-1133">Transmembrane helix</keyword>
<evidence type="ECO:0000256" key="1">
    <source>
        <dbReference type="SAM" id="MobiDB-lite"/>
    </source>
</evidence>
<sequence length="251" mass="27581">MPNCPKCNFPYEEGQAFCNTCGCKLPVSIKQKVCPVCGNTLLENTKVCNICGTPVNESQDTTAAEELAKQQEALKNPTMDAVEIPVITDDMLQNEEPNKADMPTMDSIFMPGQEPAPKSVQTAKPAPAPAPIPTPAPAPIPQNQFQQTNQYQQPVQPQNQFQQTNQYQQPMQPQNQFPQNNVPINNAPINNVPQNGVKPGKKSFAPLILIILIIAVILVDIFVLFPEQIFKKKDDSAKKNAAVITVTDDIF</sequence>
<dbReference type="EMBL" id="CP002403">
    <property type="protein sequence ID" value="ADU20576.1"/>
    <property type="molecule type" value="Genomic_DNA"/>
</dbReference>
<gene>
    <name evidence="4" type="ordered locus">Rumal_0012</name>
</gene>